<comment type="caution">
    <text evidence="1">The sequence shown here is derived from an EMBL/GenBank/DDBJ whole genome shotgun (WGS) entry which is preliminary data.</text>
</comment>
<proteinExistence type="predicted"/>
<evidence type="ECO:0008006" key="3">
    <source>
        <dbReference type="Google" id="ProtNLM"/>
    </source>
</evidence>
<protein>
    <recommendedName>
        <fullName evidence="3">Addiction module component</fullName>
    </recommendedName>
</protein>
<name>A0A199XS51_9FLAO</name>
<dbReference type="PATRIC" id="fig|29536.5.peg.1209"/>
<reference evidence="1 2" key="1">
    <citation type="submission" date="2016-06" db="EMBL/GenBank/DDBJ databases">
        <title>Draft genome sequence of Flavobacterium succinicans strain DD5b.</title>
        <authorList>
            <person name="Poehlein A."/>
            <person name="Daniel R."/>
            <person name="Simeonova D.D."/>
        </authorList>
    </citation>
    <scope>NUCLEOTIDE SEQUENCE [LARGE SCALE GENOMIC DNA]</scope>
    <source>
        <strain evidence="1 2">DD5b</strain>
    </source>
</reference>
<gene>
    <name evidence="1" type="ORF">FLB_11470</name>
</gene>
<dbReference type="EMBL" id="JMTM01000035">
    <property type="protein sequence ID" value="OAZ04154.1"/>
    <property type="molecule type" value="Genomic_DNA"/>
</dbReference>
<sequence>MKTKDLRYKLIEDFGKIIQDDTKLEVLDFFFEALANEESDSIVPDAHYNLIAEEREKYVLGSISSDSWEDVEKRLKLKYGF</sequence>
<accession>A0A199XS51</accession>
<organism evidence="1 2">
    <name type="scientific">Flavobacterium succinicans</name>
    <dbReference type="NCBI Taxonomy" id="29536"/>
    <lineage>
        <taxon>Bacteria</taxon>
        <taxon>Pseudomonadati</taxon>
        <taxon>Bacteroidota</taxon>
        <taxon>Flavobacteriia</taxon>
        <taxon>Flavobacteriales</taxon>
        <taxon>Flavobacteriaceae</taxon>
        <taxon>Flavobacterium</taxon>
    </lineage>
</organism>
<dbReference type="OrthoDB" id="1202845at2"/>
<evidence type="ECO:0000313" key="2">
    <source>
        <dbReference type="Proteomes" id="UP000093807"/>
    </source>
</evidence>
<dbReference type="RefSeq" id="WP_064714987.1">
    <property type="nucleotide sequence ID" value="NZ_JMTM01000035.1"/>
</dbReference>
<dbReference type="AlphaFoldDB" id="A0A199XS51"/>
<dbReference type="Proteomes" id="UP000093807">
    <property type="component" value="Unassembled WGS sequence"/>
</dbReference>
<evidence type="ECO:0000313" key="1">
    <source>
        <dbReference type="EMBL" id="OAZ04154.1"/>
    </source>
</evidence>
<keyword evidence="2" id="KW-1185">Reference proteome</keyword>